<gene>
    <name evidence="2" type="ORF">ERICIII_00882</name>
</gene>
<dbReference type="InterPro" id="IPR006427">
    <property type="entry name" value="Portal_HK97"/>
</dbReference>
<dbReference type="NCBIfam" id="TIGR01537">
    <property type="entry name" value="portal_HK97"/>
    <property type="match status" value="1"/>
</dbReference>
<protein>
    <submittedName>
        <fullName evidence="2">Phage portal protein, HK97 family</fullName>
    </submittedName>
</protein>
<dbReference type="GeneID" id="64217695"/>
<evidence type="ECO:0000313" key="3">
    <source>
        <dbReference type="Proteomes" id="UP000239833"/>
    </source>
</evidence>
<dbReference type="InterPro" id="IPR006944">
    <property type="entry name" value="Phage/GTA_portal"/>
</dbReference>
<feature type="region of interest" description="Disordered" evidence="1">
    <location>
        <begin position="387"/>
        <end position="419"/>
    </location>
</feature>
<reference evidence="3" key="1">
    <citation type="submission" date="2017-02" db="EMBL/GenBank/DDBJ databases">
        <title>Delineation of Paenibacillus larvae strains originating from foulbrood outbreaks.</title>
        <authorList>
            <person name="Beims H."/>
            <person name="Bunk B."/>
            <person name="Sproeer C."/>
            <person name="Mohr K.I."/>
            <person name="Pradella S."/>
            <person name="Guenther G."/>
            <person name="Rohde M."/>
            <person name="von der Ohe W."/>
            <person name="Steinert M."/>
        </authorList>
    </citation>
    <scope>NUCLEOTIDE SEQUENCE [LARGE SCALE GENOMIC DNA]</scope>
    <source>
        <strain evidence="3">Eric_III</strain>
    </source>
</reference>
<sequence length="419" mass="47468">MWFIDKIKGVFETRSKPVDQPQTNTLPIVMGKSADTSRTNSSIIFGALNLISNAVARAPIRHLIGYEKIENDDLSFLLNVRPNDYITAMRFWQKIVYDLIWHGNGYAYIIRDRFGQAIAFKELNKEQVQVKQASGLYFYYVTFTENQFDNKPTMLVESKDILHFRGQKRNDFFGVGAYDTLISTIMQNDENKQTYMDLSKKAAKIAGTMEFPAQMNVELIKKHMQLISEVLSQGDNALLPLQPGMKFNETKPSTANLLVFDLFKMTLQEIATALNVPPHMLGDVSGSADVEQLYLEFISMTLAPIATEIQQELSFKLLWKEGFIRKESLEFDLDELIVIEFFKKAQAHDILIRNSIFTVNESRKEFKNKPVKGGNVPFITKNYAGLTEMSNPKGGEQKNGKGNPDIGGTGSGDPDSRRE</sequence>
<dbReference type="AlphaFoldDB" id="A0A2L1UAA2"/>
<proteinExistence type="predicted"/>
<evidence type="ECO:0000313" key="2">
    <source>
        <dbReference type="EMBL" id="AVF25089.1"/>
    </source>
</evidence>
<accession>A0A2L1UAA2</accession>
<name>A0A2L1UAA2_9BACL</name>
<dbReference type="Proteomes" id="UP000239833">
    <property type="component" value="Chromosome"/>
</dbReference>
<dbReference type="EMBL" id="CP019655">
    <property type="protein sequence ID" value="AVF25089.1"/>
    <property type="molecule type" value="Genomic_DNA"/>
</dbReference>
<evidence type="ECO:0000256" key="1">
    <source>
        <dbReference type="SAM" id="MobiDB-lite"/>
    </source>
</evidence>
<dbReference type="RefSeq" id="WP_077996843.1">
    <property type="nucleotide sequence ID" value="NZ_CP019655.1"/>
</dbReference>
<dbReference type="Pfam" id="PF04860">
    <property type="entry name" value="Phage_portal"/>
    <property type="match status" value="1"/>
</dbReference>
<organism evidence="2 3">
    <name type="scientific">Paenibacillus larvae subsp. larvae</name>
    <dbReference type="NCBI Taxonomy" id="147375"/>
    <lineage>
        <taxon>Bacteria</taxon>
        <taxon>Bacillati</taxon>
        <taxon>Bacillota</taxon>
        <taxon>Bacilli</taxon>
        <taxon>Bacillales</taxon>
        <taxon>Paenibacillaceae</taxon>
        <taxon>Paenibacillus</taxon>
    </lineage>
</organism>